<evidence type="ECO:0000313" key="9">
    <source>
        <dbReference type="EMBL" id="OCJ32738.1"/>
    </source>
</evidence>
<comment type="catalytic activity">
    <reaction evidence="1">
        <text>ATP + protein L-histidine = ADP + protein N-phospho-L-histidine.</text>
        <dbReference type="EC" id="2.7.13.3"/>
    </reaction>
</comment>
<dbReference type="EMBL" id="LXKT01000029">
    <property type="protein sequence ID" value="OCJ32738.1"/>
    <property type="molecule type" value="Genomic_DNA"/>
</dbReference>
<dbReference type="InterPro" id="IPR003594">
    <property type="entry name" value="HATPase_dom"/>
</dbReference>
<dbReference type="PROSITE" id="PS50109">
    <property type="entry name" value="HIS_KIN"/>
    <property type="match status" value="1"/>
</dbReference>
<evidence type="ECO:0000256" key="2">
    <source>
        <dbReference type="ARBA" id="ARBA00012438"/>
    </source>
</evidence>
<dbReference type="GO" id="GO:0000160">
    <property type="term" value="P:phosphorelay signal transduction system"/>
    <property type="evidence" value="ECO:0007669"/>
    <property type="project" value="UniProtKB-KW"/>
</dbReference>
<sequence>MIDAGGKLQRSSTRGAQAGAAQIEDLLTEAVRFSDARKAYLLVQSHEGFEVHTRIELVDGQAVVTHPDAGQLDPYEAAIVDQVALSPERIEAVTLRSDMPTKAFRMKDEDQSSMWIPIIGPSGGMCLLYMETGVSTADFPGHVVRAIELYAFALGRLFQHGVGESGPVAGLGLVSEWRRDLGDVDPVVLAGVAESLAIEVNDALSAVIAHAGAGLHWLNQKSPKIEKARQSLRKIATSTFSVGGIVAAHRKAQKSGVADAKPADLQVIVADALQSLTTDLSVAKIQCQCEFSSSTLVHANANQVQRAIVSVISIAVEAMAAAEGARILTISSTTEDRFCVLSFSNTGKAIPADARDAIFDPSYTSKQGNRGIKLAIARTITQLHGGSLDIARSTTDFTTMLLKLPAAVPCR</sequence>
<keyword evidence="7" id="KW-0902">Two-component regulatory system</keyword>
<dbReference type="AlphaFoldDB" id="A0AB36EJ26"/>
<evidence type="ECO:0000256" key="3">
    <source>
        <dbReference type="ARBA" id="ARBA00022679"/>
    </source>
</evidence>
<dbReference type="InterPro" id="IPR005467">
    <property type="entry name" value="His_kinase_dom"/>
</dbReference>
<dbReference type="InterPro" id="IPR004358">
    <property type="entry name" value="Sig_transdc_His_kin-like_C"/>
</dbReference>
<dbReference type="SUPFAM" id="SSF55874">
    <property type="entry name" value="ATPase domain of HSP90 chaperone/DNA topoisomerase II/histidine kinase"/>
    <property type="match status" value="1"/>
</dbReference>
<keyword evidence="5" id="KW-0418">Kinase</keyword>
<proteinExistence type="predicted"/>
<dbReference type="PANTHER" id="PTHR43065">
    <property type="entry name" value="SENSOR HISTIDINE KINASE"/>
    <property type="match status" value="1"/>
</dbReference>
<evidence type="ECO:0000256" key="4">
    <source>
        <dbReference type="ARBA" id="ARBA00022741"/>
    </source>
</evidence>
<evidence type="ECO:0000256" key="5">
    <source>
        <dbReference type="ARBA" id="ARBA00022777"/>
    </source>
</evidence>
<dbReference type="PANTHER" id="PTHR43065:SF46">
    <property type="entry name" value="C4-DICARBOXYLATE TRANSPORT SENSOR PROTEIN DCTB"/>
    <property type="match status" value="1"/>
</dbReference>
<dbReference type="Pfam" id="PF02518">
    <property type="entry name" value="HATPase_c"/>
    <property type="match status" value="1"/>
</dbReference>
<dbReference type="InterPro" id="IPR036890">
    <property type="entry name" value="HATPase_C_sf"/>
</dbReference>
<dbReference type="Gene3D" id="3.30.565.10">
    <property type="entry name" value="Histidine kinase-like ATPase, C-terminal domain"/>
    <property type="match status" value="1"/>
</dbReference>
<evidence type="ECO:0000313" key="10">
    <source>
        <dbReference type="Proteomes" id="UP000093451"/>
    </source>
</evidence>
<keyword evidence="4" id="KW-0547">Nucleotide-binding</keyword>
<name>A0AB36EJ26_AGRTU</name>
<evidence type="ECO:0000256" key="6">
    <source>
        <dbReference type="ARBA" id="ARBA00022840"/>
    </source>
</evidence>
<dbReference type="GO" id="GO:0004673">
    <property type="term" value="F:protein histidine kinase activity"/>
    <property type="evidence" value="ECO:0007669"/>
    <property type="project" value="UniProtKB-EC"/>
</dbReference>
<dbReference type="EC" id="2.7.13.3" evidence="2"/>
<reference evidence="9 10" key="1">
    <citation type="journal article" date="2016" name="PeerJ">
        <title>Gall-ID: tools for genotyping gall-causing phytopathogenic bacteria.</title>
        <authorList>
            <person name="Davis E.W.II."/>
            <person name="Weisberg A.J."/>
            <person name="Tabima J.F."/>
            <person name="Grunwald N.J."/>
            <person name="Chang J.H."/>
        </authorList>
    </citation>
    <scope>NUCLEOTIDE SEQUENCE [LARGE SCALE GENOMIC DNA]</scope>
    <source>
        <strain evidence="9 10">N2/73</strain>
    </source>
</reference>
<evidence type="ECO:0000256" key="1">
    <source>
        <dbReference type="ARBA" id="ARBA00000085"/>
    </source>
</evidence>
<protein>
    <recommendedName>
        <fullName evidence="2">histidine kinase</fullName>
        <ecNumber evidence="2">2.7.13.3</ecNumber>
    </recommendedName>
</protein>
<dbReference type="RefSeq" id="WP_065689064.1">
    <property type="nucleotide sequence ID" value="NZ_LXKT01000029.1"/>
</dbReference>
<accession>A0AB36EJ26</accession>
<organism evidence="9 10">
    <name type="scientific">Agrobacterium tumefaciens</name>
    <dbReference type="NCBI Taxonomy" id="358"/>
    <lineage>
        <taxon>Bacteria</taxon>
        <taxon>Pseudomonadati</taxon>
        <taxon>Pseudomonadota</taxon>
        <taxon>Alphaproteobacteria</taxon>
        <taxon>Hyphomicrobiales</taxon>
        <taxon>Rhizobiaceae</taxon>
        <taxon>Rhizobium/Agrobacterium group</taxon>
        <taxon>Agrobacterium</taxon>
        <taxon>Agrobacterium tumefaciens complex</taxon>
    </lineage>
</organism>
<keyword evidence="3" id="KW-0808">Transferase</keyword>
<keyword evidence="6" id="KW-0067">ATP-binding</keyword>
<feature type="domain" description="Histidine kinase" evidence="8">
    <location>
        <begin position="195"/>
        <end position="408"/>
    </location>
</feature>
<evidence type="ECO:0000259" key="8">
    <source>
        <dbReference type="PROSITE" id="PS50109"/>
    </source>
</evidence>
<dbReference type="SMART" id="SM00387">
    <property type="entry name" value="HATPase_c"/>
    <property type="match status" value="1"/>
</dbReference>
<comment type="caution">
    <text evidence="9">The sequence shown here is derived from an EMBL/GenBank/DDBJ whole genome shotgun (WGS) entry which is preliminary data.</text>
</comment>
<gene>
    <name evidence="9" type="ORF">A6U91_21390</name>
</gene>
<evidence type="ECO:0000256" key="7">
    <source>
        <dbReference type="ARBA" id="ARBA00023012"/>
    </source>
</evidence>
<dbReference type="GO" id="GO:0005524">
    <property type="term" value="F:ATP binding"/>
    <property type="evidence" value="ECO:0007669"/>
    <property type="project" value="UniProtKB-KW"/>
</dbReference>
<dbReference type="Proteomes" id="UP000093451">
    <property type="component" value="Unassembled WGS sequence"/>
</dbReference>
<dbReference type="PRINTS" id="PR00344">
    <property type="entry name" value="BCTRLSENSOR"/>
</dbReference>